<dbReference type="GO" id="GO:0017095">
    <property type="term" value="F:heparan sulfate 6-sulfotransferase activity"/>
    <property type="evidence" value="ECO:0007669"/>
    <property type="project" value="TreeGrafter"/>
</dbReference>
<keyword evidence="4" id="KW-1133">Transmembrane helix</keyword>
<dbReference type="PANTHER" id="PTHR12812:SF0">
    <property type="entry name" value="HEPARAN-SULFATE 6-O-SULFOTRANSFERASE"/>
    <property type="match status" value="1"/>
</dbReference>
<dbReference type="OrthoDB" id="7981249at2"/>
<evidence type="ECO:0008006" key="10">
    <source>
        <dbReference type="Google" id="ProtNLM"/>
    </source>
</evidence>
<evidence type="ECO:0000256" key="4">
    <source>
        <dbReference type="ARBA" id="ARBA00022989"/>
    </source>
</evidence>
<dbReference type="GO" id="GO:0016020">
    <property type="term" value="C:membrane"/>
    <property type="evidence" value="ECO:0007669"/>
    <property type="project" value="UniProtKB-SubCell"/>
</dbReference>
<dbReference type="PANTHER" id="PTHR12812">
    <property type="entry name" value="HEPARAN SULFATE 6-O-SULFOTRANSFERASE 3"/>
    <property type="match status" value="1"/>
</dbReference>
<keyword evidence="2" id="KW-0808">Transferase</keyword>
<organism evidence="8 9">
    <name type="scientific">Nitrosococcus watsoni (strain C-113)</name>
    <dbReference type="NCBI Taxonomy" id="105559"/>
    <lineage>
        <taxon>Bacteria</taxon>
        <taxon>Pseudomonadati</taxon>
        <taxon>Pseudomonadota</taxon>
        <taxon>Gammaproteobacteria</taxon>
        <taxon>Chromatiales</taxon>
        <taxon>Chromatiaceae</taxon>
        <taxon>Nitrosococcus</taxon>
    </lineage>
</organism>
<reference evidence="8 9" key="1">
    <citation type="submission" date="2010-06" db="EMBL/GenBank/DDBJ databases">
        <title>Complete sequence of chromosome of Nitrosococcus watsoni C-113.</title>
        <authorList>
            <consortium name="US DOE Joint Genome Institute"/>
            <person name="Lucas S."/>
            <person name="Copeland A."/>
            <person name="Lapidus A."/>
            <person name="Cheng J.-F."/>
            <person name="Bruce D."/>
            <person name="Goodwin L."/>
            <person name="Pitluck S."/>
            <person name="Malfatti S.A."/>
            <person name="Chain P.S.G."/>
            <person name="Land M."/>
            <person name="Hauser L."/>
            <person name="Kyrpides N."/>
            <person name="Ivanova N."/>
            <person name="Cambell M.A."/>
            <person name="Heidelberg J.F."/>
            <person name="Klotz M.G."/>
            <person name="Woyke T."/>
        </authorList>
    </citation>
    <scope>NUCLEOTIDE SEQUENCE [LARGE SCALE GENOMIC DNA]</scope>
    <source>
        <strain evidence="8 9">C-113</strain>
    </source>
</reference>
<dbReference type="AlphaFoldDB" id="D8K960"/>
<evidence type="ECO:0000256" key="7">
    <source>
        <dbReference type="SAM" id="Coils"/>
    </source>
</evidence>
<dbReference type="RefSeq" id="WP_013221274.1">
    <property type="nucleotide sequence ID" value="NC_014315.1"/>
</dbReference>
<dbReference type="EMBL" id="CP002086">
    <property type="protein sequence ID" value="ADJ29203.1"/>
    <property type="molecule type" value="Genomic_DNA"/>
</dbReference>
<dbReference type="Gene3D" id="3.40.50.300">
    <property type="entry name" value="P-loop containing nucleotide triphosphate hydrolases"/>
    <property type="match status" value="1"/>
</dbReference>
<evidence type="ECO:0000256" key="1">
    <source>
        <dbReference type="ARBA" id="ARBA00004167"/>
    </source>
</evidence>
<evidence type="ECO:0000256" key="2">
    <source>
        <dbReference type="ARBA" id="ARBA00022679"/>
    </source>
</evidence>
<gene>
    <name evidence="8" type="ordered locus">Nwat_2379</name>
</gene>
<feature type="coiled-coil region" evidence="7">
    <location>
        <begin position="242"/>
        <end position="269"/>
    </location>
</feature>
<name>D8K960_NITWC</name>
<dbReference type="eggNOG" id="ENOG5033C9J">
    <property type="taxonomic scope" value="Bacteria"/>
</dbReference>
<dbReference type="SUPFAM" id="SSF52540">
    <property type="entry name" value="P-loop containing nucleoside triphosphate hydrolases"/>
    <property type="match status" value="1"/>
</dbReference>
<sequence length="494" mass="56645">MLQPQDRLYFIHIPKTAGTTLIPHLDARFHVDEICPAQLWPQLLLLPQETLPRYRLFRGHFGAKGLDCFLPQPPLRITMLRHPVPLAFSTYQFILREPGTQGHRLVKSRKMSFAEFLRHPKARLAVTNKQVNNLGFELHYQPGRGSVLSAARGAKRWVNSHKVVYRSPQERLERAFAVLQECVFFGLVERFDESMALLSWTFGWPPVGPVQKLMVAPSASRQGAALSSALEAQICAYNLLDLALYEAAEKRFEERLAAMREDLRQYARAGEVVPDPLIANPLLLHKLLKRHYRYQRPKQTRPAGAPIRMTFAEPLSGSGWHGREKASSKGIFYRWTGPGRVSTLAFPLGVAEDFVVTFLVLDAASPTILESLQLTVNGQPVALRSFGRGSCPRYYRAFISRHIFTSRARHIQLAFRVAKTVRRERYYWDMRMVGVAIGGVELVPAREALPEEVLIARLKKLRRPISWRLWPLQIPWFGPRLRKFYLYLRAAYFS</sequence>
<dbReference type="InterPro" id="IPR027417">
    <property type="entry name" value="P-loop_NTPase"/>
</dbReference>
<keyword evidence="6" id="KW-0325">Glycoprotein</keyword>
<dbReference type="HOGENOM" id="CLU_043027_0_0_6"/>
<dbReference type="Proteomes" id="UP000000393">
    <property type="component" value="Chromosome"/>
</dbReference>
<dbReference type="KEGG" id="nwa:Nwat_2379"/>
<proteinExistence type="predicted"/>
<protein>
    <recommendedName>
        <fullName evidence="10">Sulfotransferase family protein</fullName>
    </recommendedName>
</protein>
<evidence type="ECO:0000313" key="8">
    <source>
        <dbReference type="EMBL" id="ADJ29203.1"/>
    </source>
</evidence>
<accession>D8K960</accession>
<evidence type="ECO:0000256" key="3">
    <source>
        <dbReference type="ARBA" id="ARBA00022692"/>
    </source>
</evidence>
<keyword evidence="9" id="KW-1185">Reference proteome</keyword>
<keyword evidence="5" id="KW-0472">Membrane</keyword>
<keyword evidence="7" id="KW-0175">Coiled coil</keyword>
<evidence type="ECO:0000256" key="6">
    <source>
        <dbReference type="ARBA" id="ARBA00023180"/>
    </source>
</evidence>
<keyword evidence="3" id="KW-0812">Transmembrane</keyword>
<dbReference type="STRING" id="105559.Nwat_2379"/>
<evidence type="ECO:0000256" key="5">
    <source>
        <dbReference type="ARBA" id="ARBA00023136"/>
    </source>
</evidence>
<evidence type="ECO:0000313" key="9">
    <source>
        <dbReference type="Proteomes" id="UP000000393"/>
    </source>
</evidence>
<comment type="subcellular location">
    <subcellularLocation>
        <location evidence="1">Membrane</location>
        <topology evidence="1">Single-pass membrane protein</topology>
    </subcellularLocation>
</comment>
<dbReference type="InterPro" id="IPR010635">
    <property type="entry name" value="Heparan_SO4-6-sulfoTrfase"/>
</dbReference>